<keyword evidence="9" id="KW-1185">Reference proteome</keyword>
<evidence type="ECO:0000259" key="7">
    <source>
        <dbReference type="Pfam" id="PF21365"/>
    </source>
</evidence>
<comment type="similarity">
    <text evidence="1 4">Belongs to the glycosyl hydrolase 31 family.</text>
</comment>
<gene>
    <name evidence="8" type="ORF">CEUTPL_LOCUS6087</name>
</gene>
<dbReference type="CDD" id="cd06592">
    <property type="entry name" value="GH31_NET37"/>
    <property type="match status" value="1"/>
</dbReference>
<dbReference type="Gene3D" id="2.60.40.1180">
    <property type="entry name" value="Golgi alpha-mannosidase II"/>
    <property type="match status" value="1"/>
</dbReference>
<evidence type="ECO:0000313" key="8">
    <source>
        <dbReference type="EMBL" id="CAG9765482.1"/>
    </source>
</evidence>
<feature type="domain" description="Glycosyl hydrolase family 31 C-terminal" evidence="7">
    <location>
        <begin position="541"/>
        <end position="622"/>
    </location>
</feature>
<feature type="signal peptide" evidence="5">
    <location>
        <begin position="1"/>
        <end position="19"/>
    </location>
</feature>
<reference evidence="8" key="1">
    <citation type="submission" date="2022-01" db="EMBL/GenBank/DDBJ databases">
        <authorList>
            <person name="King R."/>
        </authorList>
    </citation>
    <scope>NUCLEOTIDE SEQUENCE</scope>
</reference>
<dbReference type="InterPro" id="IPR017853">
    <property type="entry name" value="GH"/>
</dbReference>
<evidence type="ECO:0000313" key="9">
    <source>
        <dbReference type="Proteomes" id="UP001152799"/>
    </source>
</evidence>
<evidence type="ECO:0000256" key="4">
    <source>
        <dbReference type="RuleBase" id="RU361185"/>
    </source>
</evidence>
<evidence type="ECO:0008006" key="10">
    <source>
        <dbReference type="Google" id="ProtNLM"/>
    </source>
</evidence>
<proteinExistence type="inferred from homology"/>
<dbReference type="Pfam" id="PF01055">
    <property type="entry name" value="Glyco_hydro_31_2nd"/>
    <property type="match status" value="1"/>
</dbReference>
<dbReference type="InterPro" id="IPR013780">
    <property type="entry name" value="Glyco_hydro_b"/>
</dbReference>
<dbReference type="PANTHER" id="PTHR43053">
    <property type="entry name" value="GLYCOSIDASE FAMILY 31"/>
    <property type="match status" value="1"/>
</dbReference>
<organism evidence="8 9">
    <name type="scientific">Ceutorhynchus assimilis</name>
    <name type="common">cabbage seed weevil</name>
    <dbReference type="NCBI Taxonomy" id="467358"/>
    <lineage>
        <taxon>Eukaryota</taxon>
        <taxon>Metazoa</taxon>
        <taxon>Ecdysozoa</taxon>
        <taxon>Arthropoda</taxon>
        <taxon>Hexapoda</taxon>
        <taxon>Insecta</taxon>
        <taxon>Pterygota</taxon>
        <taxon>Neoptera</taxon>
        <taxon>Endopterygota</taxon>
        <taxon>Coleoptera</taxon>
        <taxon>Polyphaga</taxon>
        <taxon>Cucujiformia</taxon>
        <taxon>Curculionidae</taxon>
        <taxon>Ceutorhynchinae</taxon>
        <taxon>Ceutorhynchus</taxon>
    </lineage>
</organism>
<dbReference type="AlphaFoldDB" id="A0A9N9MIG8"/>
<evidence type="ECO:0000256" key="3">
    <source>
        <dbReference type="ARBA" id="ARBA00023295"/>
    </source>
</evidence>
<feature type="domain" description="Glycoside hydrolase family 31 TIM barrel" evidence="6">
    <location>
        <begin position="262"/>
        <end position="527"/>
    </location>
</feature>
<name>A0A9N9MIG8_9CUCU</name>
<protein>
    <recommendedName>
        <fullName evidence="10">Glycoside hydrolase family 31</fullName>
    </recommendedName>
</protein>
<dbReference type="GO" id="GO:0004553">
    <property type="term" value="F:hydrolase activity, hydrolyzing O-glycosyl compounds"/>
    <property type="evidence" value="ECO:0007669"/>
    <property type="project" value="InterPro"/>
</dbReference>
<evidence type="ECO:0000256" key="1">
    <source>
        <dbReference type="ARBA" id="ARBA00007806"/>
    </source>
</evidence>
<dbReference type="InterPro" id="IPR048395">
    <property type="entry name" value="Glyco_hydro_31_C"/>
</dbReference>
<dbReference type="InterPro" id="IPR050985">
    <property type="entry name" value="Alpha-glycosidase_related"/>
</dbReference>
<feature type="chain" id="PRO_5040344068" description="Glycoside hydrolase family 31" evidence="5">
    <location>
        <begin position="20"/>
        <end position="624"/>
    </location>
</feature>
<dbReference type="OrthoDB" id="10070917at2759"/>
<keyword evidence="3 4" id="KW-0326">Glycosidase</keyword>
<dbReference type="EMBL" id="OU892278">
    <property type="protein sequence ID" value="CAG9765482.1"/>
    <property type="molecule type" value="Genomic_DNA"/>
</dbReference>
<keyword evidence="2 4" id="KW-0378">Hydrolase</keyword>
<dbReference type="PANTHER" id="PTHR43053:SF4">
    <property type="entry name" value="MYOGENESIS-REGULATING GLYCOSIDASE"/>
    <property type="match status" value="1"/>
</dbReference>
<evidence type="ECO:0000259" key="6">
    <source>
        <dbReference type="Pfam" id="PF01055"/>
    </source>
</evidence>
<evidence type="ECO:0000256" key="2">
    <source>
        <dbReference type="ARBA" id="ARBA00022801"/>
    </source>
</evidence>
<evidence type="ECO:0000256" key="5">
    <source>
        <dbReference type="SAM" id="SignalP"/>
    </source>
</evidence>
<sequence length="624" mass="71878">MEKSFWLVLWATILLQCHALDVKVISSGVVDMYLNYTKNGIDIELVRGNISKLKGTIGVGIDFTRKQNFSVVIIDVNNGFKVQWFTNDTTMEIFDCFNLDRGNLNWFGGPEIYRQEWPIEKLRLNQNDAYVVRKDLNFAVPERYWLNSNGAFIFVEDRVPLFIDQNLLFDDRVCFIAKNQGPYINRTTVRHSYYLVALDDAVQAHKVAVANFLGQAQSLPNINMIRDPIWTTWAKYKKYINDSVVRDFAYDILAHGFRGQIEIDEQWETCFGSREFLPNEFGNITAVVRDLQNKQLRVTLWAAPFVNPECEDLISEGEQKGYYVKNTQGDMTTVWWESTNARQIDFTNPEAREWYSKKLRKLLENPGVDSFKFDAGEVDYVAQPALYPNQDPELIPNIFTQRYIDTVTQFGDLIEARSAFRTQNYTYFLRMIDKDSVWDIEDGLQSLIPTLLQLNMVGYNFILPDMIGGNGYKAQPTLELLVRWTQATVFMPVLQFSYLPWDFADDDVMNGTAIIRSMIELHEKYTPNIVEAMENSLKTQTPTNPPVWWLGPNDPILLETNDAYLLGEKILVAPVLNQGQTSRSVYLPLGVWQDGNDETKTYDGPVSISYDAPLSVLPFFIKLN</sequence>
<dbReference type="InterPro" id="IPR000322">
    <property type="entry name" value="Glyco_hydro_31_TIM"/>
</dbReference>
<dbReference type="SUPFAM" id="SSF51445">
    <property type="entry name" value="(Trans)glycosidases"/>
    <property type="match status" value="1"/>
</dbReference>
<accession>A0A9N9MIG8</accession>
<keyword evidence="5" id="KW-0732">Signal</keyword>
<dbReference type="Gene3D" id="3.20.20.80">
    <property type="entry name" value="Glycosidases"/>
    <property type="match status" value="1"/>
</dbReference>
<dbReference type="SUPFAM" id="SSF51011">
    <property type="entry name" value="Glycosyl hydrolase domain"/>
    <property type="match status" value="1"/>
</dbReference>
<dbReference type="Pfam" id="PF21365">
    <property type="entry name" value="Glyco_hydro_31_3rd"/>
    <property type="match status" value="1"/>
</dbReference>
<dbReference type="Proteomes" id="UP001152799">
    <property type="component" value="Chromosome 2"/>
</dbReference>
<dbReference type="GO" id="GO:0005975">
    <property type="term" value="P:carbohydrate metabolic process"/>
    <property type="evidence" value="ECO:0007669"/>
    <property type="project" value="InterPro"/>
</dbReference>